<proteinExistence type="predicted"/>
<dbReference type="EMBL" id="CP038141">
    <property type="protein sequence ID" value="QDH17930.1"/>
    <property type="molecule type" value="Genomic_DNA"/>
</dbReference>
<name>A0A4Y6UMC2_9PROT</name>
<sequence length="282" mass="31005">MIRPFTFACAVLAAGSGLFLYTKKHETTVLDQQITKVVQDTQKVRAQTAMLRTEWALLNQPDRLNRLAARFLPHLHPMTPNQFVRMANLEQHLPAPNTHTASPDPRATLHEAVAHAEQELPLASPKAASRTPNITHPVISRPVALASAALPAMAAAARPLVVAHQNKHLPKVHRERTIDNDFASATPTRAQHTNIMPPKAEPLPTLHLVSYRPTQTRTAQAVPIGTNVWPIPERHHVHKATTARFSISETRLAEERPHSRRRLASALGNDGGALPPPVPLSN</sequence>
<keyword evidence="2" id="KW-1185">Reference proteome</keyword>
<protein>
    <submittedName>
        <fullName evidence="1">Uncharacterized protein</fullName>
    </submittedName>
</protein>
<dbReference type="KEGG" id="ssam:E3D00_00780"/>
<evidence type="ECO:0000313" key="2">
    <source>
        <dbReference type="Proteomes" id="UP000316313"/>
    </source>
</evidence>
<organism evidence="1 2">
    <name type="scientific">Swingsia samuiensis</name>
    <dbReference type="NCBI Taxonomy" id="1293412"/>
    <lineage>
        <taxon>Bacteria</taxon>
        <taxon>Pseudomonadati</taxon>
        <taxon>Pseudomonadota</taxon>
        <taxon>Alphaproteobacteria</taxon>
        <taxon>Acetobacterales</taxon>
        <taxon>Acetobacteraceae</taxon>
        <taxon>Swingsia</taxon>
    </lineage>
</organism>
<dbReference type="AlphaFoldDB" id="A0A4Y6UMC2"/>
<dbReference type="Proteomes" id="UP000316313">
    <property type="component" value="Chromosome"/>
</dbReference>
<reference evidence="1 2" key="1">
    <citation type="submission" date="2019-03" db="EMBL/GenBank/DDBJ databases">
        <title>The complete genome sequence of Swingsia samuiensis NBRC107927(T).</title>
        <authorList>
            <person name="Chua K.-O."/>
            <person name="Chan K.-G."/>
            <person name="See-Too W.-S."/>
        </authorList>
    </citation>
    <scope>NUCLEOTIDE SEQUENCE [LARGE SCALE GENOMIC DNA]</scope>
    <source>
        <strain evidence="1 2">AH83</strain>
    </source>
</reference>
<gene>
    <name evidence="1" type="ORF">E3D00_00780</name>
</gene>
<dbReference type="OrthoDB" id="7165680at2"/>
<evidence type="ECO:0000313" key="1">
    <source>
        <dbReference type="EMBL" id="QDH17930.1"/>
    </source>
</evidence>
<accession>A0A4Y6UMC2</accession>